<evidence type="ECO:0000256" key="2">
    <source>
        <dbReference type="ARBA" id="ARBA00022448"/>
    </source>
</evidence>
<dbReference type="CDD" id="cd06349">
    <property type="entry name" value="PBP1_ABC_HAAT-like"/>
    <property type="match status" value="1"/>
</dbReference>
<protein>
    <submittedName>
        <fullName evidence="7">Branched-chain amino acid transport system substrate-binding protein</fullName>
    </submittedName>
</protein>
<evidence type="ECO:0000256" key="1">
    <source>
        <dbReference type="ARBA" id="ARBA00010062"/>
    </source>
</evidence>
<name>A0ABS4SFV2_9PROT</name>
<evidence type="ECO:0000313" key="7">
    <source>
        <dbReference type="EMBL" id="MBP2290963.1"/>
    </source>
</evidence>
<dbReference type="SUPFAM" id="SSF53822">
    <property type="entry name" value="Periplasmic binding protein-like I"/>
    <property type="match status" value="1"/>
</dbReference>
<dbReference type="InterPro" id="IPR000709">
    <property type="entry name" value="Leu_Ile_Val-bd"/>
</dbReference>
<reference evidence="7 8" key="1">
    <citation type="submission" date="2021-03" db="EMBL/GenBank/DDBJ databases">
        <title>Genomic Encyclopedia of Type Strains, Phase III (KMG-III): the genomes of soil and plant-associated and newly described type strains.</title>
        <authorList>
            <person name="Whitman W."/>
        </authorList>
    </citation>
    <scope>NUCLEOTIDE SEQUENCE [LARGE SCALE GENOMIC DNA]</scope>
    <source>
        <strain evidence="7 8">IMMIB AFH-6</strain>
    </source>
</reference>
<dbReference type="RefSeq" id="WP_246500389.1">
    <property type="nucleotide sequence ID" value="NZ_JAGINP010000002.1"/>
</dbReference>
<feature type="signal peptide" evidence="5">
    <location>
        <begin position="1"/>
        <end position="29"/>
    </location>
</feature>
<feature type="domain" description="Leucine-binding protein" evidence="6">
    <location>
        <begin position="32"/>
        <end position="371"/>
    </location>
</feature>
<organism evidence="7 8">
    <name type="scientific">Azospirillum rugosum</name>
    <dbReference type="NCBI Taxonomy" id="416170"/>
    <lineage>
        <taxon>Bacteria</taxon>
        <taxon>Pseudomonadati</taxon>
        <taxon>Pseudomonadota</taxon>
        <taxon>Alphaproteobacteria</taxon>
        <taxon>Rhodospirillales</taxon>
        <taxon>Azospirillaceae</taxon>
        <taxon>Azospirillum</taxon>
    </lineage>
</organism>
<proteinExistence type="inferred from homology"/>
<dbReference type="EMBL" id="JAGINP010000002">
    <property type="protein sequence ID" value="MBP2290963.1"/>
    <property type="molecule type" value="Genomic_DNA"/>
</dbReference>
<dbReference type="InterPro" id="IPR028081">
    <property type="entry name" value="Leu-bd"/>
</dbReference>
<gene>
    <name evidence="7" type="ORF">J2851_000705</name>
</gene>
<comment type="similarity">
    <text evidence="1">Belongs to the leucine-binding protein family.</text>
</comment>
<accession>A0ABS4SFV2</accession>
<evidence type="ECO:0000256" key="5">
    <source>
        <dbReference type="SAM" id="SignalP"/>
    </source>
</evidence>
<dbReference type="Gene3D" id="3.40.50.2300">
    <property type="match status" value="2"/>
</dbReference>
<dbReference type="PRINTS" id="PR00337">
    <property type="entry name" value="LEUILEVALBP"/>
</dbReference>
<evidence type="ECO:0000256" key="4">
    <source>
        <dbReference type="ARBA" id="ARBA00022970"/>
    </source>
</evidence>
<keyword evidence="3 5" id="KW-0732">Signal</keyword>
<keyword evidence="2" id="KW-0813">Transport</keyword>
<dbReference type="InterPro" id="IPR028082">
    <property type="entry name" value="Peripla_BP_I"/>
</dbReference>
<dbReference type="PANTHER" id="PTHR30483:SF6">
    <property type="entry name" value="PERIPLASMIC BINDING PROTEIN OF ABC TRANSPORTER FOR NATURAL AMINO ACIDS"/>
    <property type="match status" value="1"/>
</dbReference>
<evidence type="ECO:0000259" key="6">
    <source>
        <dbReference type="Pfam" id="PF13458"/>
    </source>
</evidence>
<feature type="chain" id="PRO_5046346789" evidence="5">
    <location>
        <begin position="30"/>
        <end position="377"/>
    </location>
</feature>
<dbReference type="Proteomes" id="UP000781958">
    <property type="component" value="Unassembled WGS sequence"/>
</dbReference>
<dbReference type="Pfam" id="PF13458">
    <property type="entry name" value="Peripla_BP_6"/>
    <property type="match status" value="1"/>
</dbReference>
<dbReference type="PANTHER" id="PTHR30483">
    <property type="entry name" value="LEUCINE-SPECIFIC-BINDING PROTEIN"/>
    <property type="match status" value="1"/>
</dbReference>
<comment type="caution">
    <text evidence="7">The sequence shown here is derived from an EMBL/GenBank/DDBJ whole genome shotgun (WGS) entry which is preliminary data.</text>
</comment>
<sequence>MTLSKTIRGVLAGVAAGAAVSMAALPALAQKTIALGYQAPLTGEMSQYGEVFRNSATLAVEQFNKSGKLPGATVVLKFEDSKNDAKEGVNIAKKFVDDPEIVGVLGDFSSTVSMAAAQVYAQAGLPQLSQTASHPDYVKISEWQFRNITTQAYEGPFVAKWALGEGKKKIAVIAIQNDWGQSVVSNFKDAVEKGGGQVTSVEFYNPGNRDFRTILTKVAREKPDAIYLGMFDEDGASLLQQRRQLNVQIPTYATSSLYSPKLIALAGPSSDGLKLSTTFAADSPEPVVKAYVDEYQSRYKAIPTMFAAQAYDATNIMLAAIAKVGPTVDRKTLRDALAQTAGFPGVTGETTFDPQTREPTKQLARMEIKGGQFALVK</sequence>
<keyword evidence="8" id="KW-1185">Reference proteome</keyword>
<evidence type="ECO:0000256" key="3">
    <source>
        <dbReference type="ARBA" id="ARBA00022729"/>
    </source>
</evidence>
<evidence type="ECO:0000313" key="8">
    <source>
        <dbReference type="Proteomes" id="UP000781958"/>
    </source>
</evidence>
<keyword evidence="4" id="KW-0029">Amino-acid transport</keyword>
<dbReference type="InterPro" id="IPR051010">
    <property type="entry name" value="BCAA_transport"/>
</dbReference>